<keyword evidence="14" id="KW-0539">Nucleus</keyword>
<comment type="catalytic activity">
    <reaction evidence="20">
        <text>an N(3)-methylcytidine in mRNA + 2-oxoglutarate + O2 = a cytidine in mRNA + formaldehyde + succinate + CO2</text>
        <dbReference type="Rhea" id="RHEA:60920"/>
        <dbReference type="Rhea" id="RHEA-COMP:15145"/>
        <dbReference type="Rhea" id="RHEA-COMP:15713"/>
        <dbReference type="ChEBI" id="CHEBI:15379"/>
        <dbReference type="ChEBI" id="CHEBI:16526"/>
        <dbReference type="ChEBI" id="CHEBI:16810"/>
        <dbReference type="ChEBI" id="CHEBI:16842"/>
        <dbReference type="ChEBI" id="CHEBI:30031"/>
        <dbReference type="ChEBI" id="CHEBI:74894"/>
        <dbReference type="ChEBI" id="CHEBI:82748"/>
    </reaction>
    <physiologicalReaction direction="left-to-right" evidence="20">
        <dbReference type="Rhea" id="RHEA:60921"/>
    </physiologicalReaction>
</comment>
<evidence type="ECO:0000256" key="13">
    <source>
        <dbReference type="ARBA" id="ARBA00023239"/>
    </source>
</evidence>
<evidence type="ECO:0000256" key="2">
    <source>
        <dbReference type="ARBA" id="ARBA00012720"/>
    </source>
</evidence>
<reference evidence="35" key="1">
    <citation type="submission" date="2025-08" db="UniProtKB">
        <authorList>
            <consortium name="Ensembl"/>
        </authorList>
    </citation>
    <scope>IDENTIFICATION</scope>
</reference>
<dbReference type="OrthoDB" id="6614653at2759"/>
<keyword evidence="6" id="KW-0810">Translation regulation</keyword>
<sequence>MAAPSAACGKMAAFRLEQGEDAFRKIFRFYRSRSPPPDLSGVIEFSRGHPGVGEVTAALLNTSAVSDSDARQAGLQPLDQWKAYRLDGYPGFIFISNPFLPGWQHRWVRQCLKVFPKKPNICNLDLHMSPEQTADLWESSKEQLRSQKSLLEKLRWVTLGYHYNWDTKKYTPERRSIFPKDLAELSRCVSQACGFSSFQPEAGILNYYHMDSSLGIHVDESEPDQCSPLLSFSFGQSCIYLLGGLSRELAPTPMMMHSGDIMIMAGPSRLFYHAVPRILPFPGGGILPPSLSEPPSEKPLAASPPLLQPCSAQDWDVCAQYLRHSRINMTVRQVLEGGASFPVEEDTCHQQTPASKGDTYHLDETELAMEDQGEQLLPKRVKTT</sequence>
<dbReference type="GO" id="GO:1990983">
    <property type="term" value="P:regulation of translational initiation by tRNA modification"/>
    <property type="evidence" value="ECO:0007669"/>
    <property type="project" value="UniProtKB-ARBA"/>
</dbReference>
<dbReference type="Proteomes" id="UP000694569">
    <property type="component" value="Unplaced"/>
</dbReference>
<evidence type="ECO:0000256" key="18">
    <source>
        <dbReference type="ARBA" id="ARBA00050564"/>
    </source>
</evidence>
<dbReference type="InterPro" id="IPR005123">
    <property type="entry name" value="Oxoglu/Fe-dep_dioxygenase_dom"/>
</dbReference>
<dbReference type="EC" id="1.14.11.33" evidence="24"/>
<keyword evidence="13" id="KW-0456">Lyase</keyword>
<keyword evidence="7" id="KW-0223">Dioxygenase</keyword>
<keyword evidence="12" id="KW-0234">DNA repair</keyword>
<evidence type="ECO:0000256" key="11">
    <source>
        <dbReference type="ARBA" id="ARBA00023163"/>
    </source>
</evidence>
<keyword evidence="15" id="KW-0511">Multifunctional enzyme</keyword>
<dbReference type="Gene3D" id="2.60.120.590">
    <property type="entry name" value="Alpha-ketoglutarate-dependent dioxygenase AlkB-like"/>
    <property type="match status" value="1"/>
</dbReference>
<keyword evidence="4" id="KW-0227">DNA damage</keyword>
<keyword evidence="3 33" id="KW-0479">Metal-binding</keyword>
<evidence type="ECO:0000256" key="31">
    <source>
        <dbReference type="ARBA" id="ARBA00080514"/>
    </source>
</evidence>
<dbReference type="InterPro" id="IPR037151">
    <property type="entry name" value="AlkB-like_sf"/>
</dbReference>
<feature type="binding site" evidence="33">
    <location>
        <position position="219"/>
    </location>
    <ligand>
        <name>Fe cation</name>
        <dbReference type="ChEBI" id="CHEBI:24875"/>
        <note>catalytic</note>
    </ligand>
</feature>
<comment type="subunit">
    <text evidence="22">Monomer. Interacts with DNAJB6.</text>
</comment>
<evidence type="ECO:0000256" key="30">
    <source>
        <dbReference type="ARBA" id="ARBA00080338"/>
    </source>
</evidence>
<evidence type="ECO:0000256" key="27">
    <source>
        <dbReference type="ARBA" id="ARBA00076973"/>
    </source>
</evidence>
<evidence type="ECO:0000256" key="21">
    <source>
        <dbReference type="ARBA" id="ARBA00052866"/>
    </source>
</evidence>
<dbReference type="GO" id="GO:0035516">
    <property type="term" value="F:broad specificity oxidative DNA demethylase activity"/>
    <property type="evidence" value="ECO:0007669"/>
    <property type="project" value="UniProtKB-EC"/>
</dbReference>
<evidence type="ECO:0000256" key="6">
    <source>
        <dbReference type="ARBA" id="ARBA00022845"/>
    </source>
</evidence>
<dbReference type="GO" id="GO:0140078">
    <property type="term" value="F:class I DNA-(apurinic or apyrimidinic site) endonuclease activity"/>
    <property type="evidence" value="ECO:0007669"/>
    <property type="project" value="UniProtKB-EC"/>
</dbReference>
<dbReference type="EC" id="1.14.11.51" evidence="23"/>
<dbReference type="GO" id="GO:0035515">
    <property type="term" value="F:oxidative RNA demethylase activity"/>
    <property type="evidence" value="ECO:0007669"/>
    <property type="project" value="TreeGrafter"/>
</dbReference>
<dbReference type="GeneTree" id="ENSGT00390000004599"/>
<feature type="binding site" evidence="33">
    <location>
        <position position="217"/>
    </location>
    <ligand>
        <name>Fe cation</name>
        <dbReference type="ChEBI" id="CHEBI:24875"/>
        <note>catalytic</note>
    </ligand>
</feature>
<keyword evidence="5" id="KW-0692">RNA repair</keyword>
<evidence type="ECO:0000256" key="5">
    <source>
        <dbReference type="ARBA" id="ARBA00022800"/>
    </source>
</evidence>
<evidence type="ECO:0000256" key="15">
    <source>
        <dbReference type="ARBA" id="ARBA00023268"/>
    </source>
</evidence>
<feature type="binding site" evidence="33">
    <location>
        <position position="273"/>
    </location>
    <ligand>
        <name>Fe cation</name>
        <dbReference type="ChEBI" id="CHEBI:24875"/>
        <note>catalytic</note>
    </ligand>
</feature>
<dbReference type="GO" id="GO:0042245">
    <property type="term" value="P:RNA repair"/>
    <property type="evidence" value="ECO:0007669"/>
    <property type="project" value="UniProtKB-KW"/>
</dbReference>
<accession>A0A8C5WLF1</accession>
<dbReference type="PANTHER" id="PTHR16557">
    <property type="entry name" value="ALKYLATED DNA REPAIR PROTEIN ALKB-RELATED"/>
    <property type="match status" value="1"/>
</dbReference>
<dbReference type="Ensembl" id="ENSLLET00000048943.1">
    <property type="protein sequence ID" value="ENSLLEP00000047088.1"/>
    <property type="gene ID" value="ENSLLEG00000029767.1"/>
</dbReference>
<dbReference type="FunFam" id="2.60.120.590:FF:000006">
    <property type="entry name" value="AlkB homolog 1, histone H2A dioxygenase"/>
    <property type="match status" value="1"/>
</dbReference>
<evidence type="ECO:0000256" key="14">
    <source>
        <dbReference type="ARBA" id="ARBA00023242"/>
    </source>
</evidence>
<dbReference type="GO" id="GO:0141131">
    <property type="term" value="F:DNA N6-methyladenine demethylase activity"/>
    <property type="evidence" value="ECO:0007669"/>
    <property type="project" value="UniProtKB-EC"/>
</dbReference>
<organism evidence="35 36">
    <name type="scientific">Leptobrachium leishanense</name>
    <name type="common">Leishan spiny toad</name>
    <dbReference type="NCBI Taxonomy" id="445787"/>
    <lineage>
        <taxon>Eukaryota</taxon>
        <taxon>Metazoa</taxon>
        <taxon>Chordata</taxon>
        <taxon>Craniata</taxon>
        <taxon>Vertebrata</taxon>
        <taxon>Euteleostomi</taxon>
        <taxon>Amphibia</taxon>
        <taxon>Batrachia</taxon>
        <taxon>Anura</taxon>
        <taxon>Pelobatoidea</taxon>
        <taxon>Megophryidae</taxon>
        <taxon>Leptobrachium</taxon>
    </lineage>
</organism>
<keyword evidence="9 33" id="KW-0408">Iron</keyword>
<dbReference type="InterPro" id="IPR027450">
    <property type="entry name" value="AlkB-like"/>
</dbReference>
<comment type="subcellular location">
    <subcellularLocation>
        <location evidence="1">Nucleus</location>
    </subcellularLocation>
</comment>
<evidence type="ECO:0000256" key="10">
    <source>
        <dbReference type="ARBA" id="ARBA00023015"/>
    </source>
</evidence>
<evidence type="ECO:0000256" key="1">
    <source>
        <dbReference type="ARBA" id="ARBA00004123"/>
    </source>
</evidence>
<dbReference type="PANTHER" id="PTHR16557:SF2">
    <property type="entry name" value="NUCLEIC ACID DIOXYGENASE ALKBH1"/>
    <property type="match status" value="1"/>
</dbReference>
<dbReference type="SUPFAM" id="SSF51197">
    <property type="entry name" value="Clavaminate synthase-like"/>
    <property type="match status" value="1"/>
</dbReference>
<dbReference type="GO" id="GO:0006281">
    <property type="term" value="P:DNA repair"/>
    <property type="evidence" value="ECO:0007669"/>
    <property type="project" value="UniProtKB-KW"/>
</dbReference>
<evidence type="ECO:0000256" key="28">
    <source>
        <dbReference type="ARBA" id="ARBA00077991"/>
    </source>
</evidence>
<evidence type="ECO:0000256" key="8">
    <source>
        <dbReference type="ARBA" id="ARBA00023002"/>
    </source>
</evidence>
<evidence type="ECO:0000256" key="16">
    <source>
        <dbReference type="ARBA" id="ARBA00047457"/>
    </source>
</evidence>
<evidence type="ECO:0000256" key="20">
    <source>
        <dbReference type="ARBA" id="ARBA00052237"/>
    </source>
</evidence>
<dbReference type="GO" id="GO:0008198">
    <property type="term" value="F:ferrous iron binding"/>
    <property type="evidence" value="ECO:0007669"/>
    <property type="project" value="TreeGrafter"/>
</dbReference>
<dbReference type="InterPro" id="IPR004574">
    <property type="entry name" value="Alkb"/>
</dbReference>
<proteinExistence type="predicted"/>
<dbReference type="SMR" id="A0A8C5WLF1"/>
<dbReference type="GO" id="GO:0005737">
    <property type="term" value="C:cytoplasm"/>
    <property type="evidence" value="ECO:0007669"/>
    <property type="project" value="TreeGrafter"/>
</dbReference>
<comment type="catalytic activity">
    <reaction evidence="16">
        <text>an N(1)-methyladenosine in tRNA + 2-oxoglutarate + O2 = an adenosine in tRNA + formaldehyde + succinate + CO2</text>
        <dbReference type="Rhea" id="RHEA:54576"/>
        <dbReference type="Rhea" id="RHEA-COMP:10242"/>
        <dbReference type="Rhea" id="RHEA-COMP:12312"/>
        <dbReference type="ChEBI" id="CHEBI:15379"/>
        <dbReference type="ChEBI" id="CHEBI:16526"/>
        <dbReference type="ChEBI" id="CHEBI:16810"/>
        <dbReference type="ChEBI" id="CHEBI:16842"/>
        <dbReference type="ChEBI" id="CHEBI:30031"/>
        <dbReference type="ChEBI" id="CHEBI:74411"/>
        <dbReference type="ChEBI" id="CHEBI:74491"/>
    </reaction>
</comment>
<dbReference type="PROSITE" id="PS51471">
    <property type="entry name" value="FE2OG_OXY"/>
    <property type="match status" value="1"/>
</dbReference>
<dbReference type="GO" id="GO:0005634">
    <property type="term" value="C:nucleus"/>
    <property type="evidence" value="ECO:0007669"/>
    <property type="project" value="UniProtKB-SubCell"/>
</dbReference>
<protein>
    <recommendedName>
        <fullName evidence="25">Nucleic acid dioxygenase ALKBH1</fullName>
        <ecNumber evidence="24">1.14.11.33</ecNumber>
        <ecNumber evidence="23">1.14.11.51</ecNumber>
        <ecNumber evidence="2">4.2.99.18</ecNumber>
    </recommendedName>
    <alternativeName>
        <fullName evidence="28">Alkylated DNA repair protein alkB homolog 1</fullName>
    </alternativeName>
    <alternativeName>
        <fullName evidence="30">Alpha-ketoglutarate-dependent dioxygenase ABH1</fullName>
    </alternativeName>
    <alternativeName>
        <fullName evidence="26">DNA 6mA demethylase</fullName>
    </alternativeName>
    <alternativeName>
        <fullName evidence="27">DNA N6-methyl adenine demethylase ALKBH1</fullName>
    </alternativeName>
    <alternativeName>
        <fullName evidence="32">DNA lyase ABH1</fullName>
    </alternativeName>
    <alternativeName>
        <fullName evidence="29">DNA oxidative demethylase ALKBH1</fullName>
    </alternativeName>
    <alternativeName>
        <fullName evidence="31">mRNA N(3)-methylcytidine demethylase</fullName>
    </alternativeName>
</protein>
<keyword evidence="36" id="KW-1185">Reference proteome</keyword>
<evidence type="ECO:0000256" key="29">
    <source>
        <dbReference type="ARBA" id="ARBA00079723"/>
    </source>
</evidence>
<comment type="catalytic activity">
    <reaction evidence="19">
        <text>N(1)-methyladenosine(58) in tRNA + 2-oxoglutarate + O2 = adenosine(58) in tRNA + formaldehyde + succinate + CO2</text>
        <dbReference type="Rhea" id="RHEA:79019"/>
        <dbReference type="Rhea" id="RHEA-COMP:10365"/>
        <dbReference type="Rhea" id="RHEA-COMP:10366"/>
        <dbReference type="ChEBI" id="CHEBI:15379"/>
        <dbReference type="ChEBI" id="CHEBI:16526"/>
        <dbReference type="ChEBI" id="CHEBI:16810"/>
        <dbReference type="ChEBI" id="CHEBI:16842"/>
        <dbReference type="ChEBI" id="CHEBI:30031"/>
        <dbReference type="ChEBI" id="CHEBI:74411"/>
        <dbReference type="ChEBI" id="CHEBI:74491"/>
    </reaction>
</comment>
<dbReference type="Pfam" id="PF13532">
    <property type="entry name" value="2OG-FeII_Oxy_2"/>
    <property type="match status" value="1"/>
</dbReference>
<feature type="domain" description="Fe2OG dioxygenase" evidence="34">
    <location>
        <begin position="194"/>
        <end position="335"/>
    </location>
</feature>
<keyword evidence="11" id="KW-0804">Transcription</keyword>
<evidence type="ECO:0000256" key="7">
    <source>
        <dbReference type="ARBA" id="ARBA00022964"/>
    </source>
</evidence>
<gene>
    <name evidence="35" type="primary">ALKBH1</name>
</gene>
<evidence type="ECO:0000313" key="35">
    <source>
        <dbReference type="Ensembl" id="ENSLLEP00000047088.1"/>
    </source>
</evidence>
<evidence type="ECO:0000256" key="24">
    <source>
        <dbReference type="ARBA" id="ARBA00066725"/>
    </source>
</evidence>
<evidence type="ECO:0000256" key="32">
    <source>
        <dbReference type="ARBA" id="ARBA00081604"/>
    </source>
</evidence>
<evidence type="ECO:0000256" key="9">
    <source>
        <dbReference type="ARBA" id="ARBA00023004"/>
    </source>
</evidence>
<evidence type="ECO:0000256" key="25">
    <source>
        <dbReference type="ARBA" id="ARBA00071276"/>
    </source>
</evidence>
<evidence type="ECO:0000256" key="4">
    <source>
        <dbReference type="ARBA" id="ARBA00022763"/>
    </source>
</evidence>
<dbReference type="AlphaFoldDB" id="A0A8C5WLF1"/>
<keyword evidence="8" id="KW-0560">Oxidoreductase</keyword>
<evidence type="ECO:0000256" key="19">
    <source>
        <dbReference type="ARBA" id="ARBA00052138"/>
    </source>
</evidence>
<evidence type="ECO:0000259" key="34">
    <source>
        <dbReference type="PROSITE" id="PS51471"/>
    </source>
</evidence>
<reference evidence="35" key="2">
    <citation type="submission" date="2025-09" db="UniProtKB">
        <authorList>
            <consortium name="Ensembl"/>
        </authorList>
    </citation>
    <scope>IDENTIFICATION</scope>
</reference>
<evidence type="ECO:0000256" key="3">
    <source>
        <dbReference type="ARBA" id="ARBA00022723"/>
    </source>
</evidence>
<dbReference type="GO" id="GO:0141137">
    <property type="term" value="P:positive regulation of gene expression, epigenetic"/>
    <property type="evidence" value="ECO:0007669"/>
    <property type="project" value="UniProtKB-ARBA"/>
</dbReference>
<comment type="cofactor">
    <cofactor evidence="33">
        <name>Fe(2+)</name>
        <dbReference type="ChEBI" id="CHEBI:29033"/>
    </cofactor>
    <text evidence="33">Binds 1 Fe(2+) ion per subunit.</text>
</comment>
<evidence type="ECO:0000256" key="17">
    <source>
        <dbReference type="ARBA" id="ARBA00050106"/>
    </source>
</evidence>
<dbReference type="EC" id="4.2.99.18" evidence="2"/>
<name>A0A8C5WLF1_9ANUR</name>
<evidence type="ECO:0000313" key="36">
    <source>
        <dbReference type="Proteomes" id="UP000694569"/>
    </source>
</evidence>
<evidence type="ECO:0000256" key="23">
    <source>
        <dbReference type="ARBA" id="ARBA00066586"/>
    </source>
</evidence>
<comment type="catalytic activity">
    <reaction evidence="21">
        <text>an N(6)-methyl-2'-deoxyadenosine in DNA + 2-oxoglutarate + O2 = a 2'-deoxyadenosine in DNA + formaldehyde + succinate + CO2</text>
        <dbReference type="Rhea" id="RHEA:49524"/>
        <dbReference type="Rhea" id="RHEA-COMP:12418"/>
        <dbReference type="Rhea" id="RHEA-COMP:12419"/>
        <dbReference type="ChEBI" id="CHEBI:15379"/>
        <dbReference type="ChEBI" id="CHEBI:16526"/>
        <dbReference type="ChEBI" id="CHEBI:16810"/>
        <dbReference type="ChEBI" id="CHEBI:16842"/>
        <dbReference type="ChEBI" id="CHEBI:30031"/>
        <dbReference type="ChEBI" id="CHEBI:90615"/>
        <dbReference type="ChEBI" id="CHEBI:90616"/>
        <dbReference type="EC" id="1.14.11.51"/>
    </reaction>
</comment>
<dbReference type="GO" id="GO:0035513">
    <property type="term" value="P:oxidative RNA demethylation"/>
    <property type="evidence" value="ECO:0007669"/>
    <property type="project" value="TreeGrafter"/>
</dbReference>
<evidence type="ECO:0000256" key="12">
    <source>
        <dbReference type="ARBA" id="ARBA00023204"/>
    </source>
</evidence>
<evidence type="ECO:0000256" key="33">
    <source>
        <dbReference type="PIRSR" id="PIRSR604574-2"/>
    </source>
</evidence>
<keyword evidence="10" id="KW-0805">Transcription regulation</keyword>
<evidence type="ECO:0000256" key="26">
    <source>
        <dbReference type="ARBA" id="ARBA00076476"/>
    </source>
</evidence>
<comment type="catalytic activity">
    <reaction evidence="18">
        <text>5-methylcytidine(34) in mitochondrial tRNA(Met) + 2 2-oxoglutarate + 2 O2 = 5-formylcytidine(34) in mitochondrial tRNA(Met) + 2 succinate + 2 CO2 + H2O</text>
        <dbReference type="Rhea" id="RHEA:54144"/>
        <dbReference type="Rhea" id="RHEA-COMP:13808"/>
        <dbReference type="Rhea" id="RHEA-COMP:13809"/>
        <dbReference type="ChEBI" id="CHEBI:15377"/>
        <dbReference type="ChEBI" id="CHEBI:15379"/>
        <dbReference type="ChEBI" id="CHEBI:16526"/>
        <dbReference type="ChEBI" id="CHEBI:16810"/>
        <dbReference type="ChEBI" id="CHEBI:30031"/>
        <dbReference type="ChEBI" id="CHEBI:74483"/>
        <dbReference type="ChEBI" id="CHEBI:138075"/>
    </reaction>
</comment>
<evidence type="ECO:0000256" key="22">
    <source>
        <dbReference type="ARBA" id="ARBA00063554"/>
    </source>
</evidence>
<comment type="catalytic activity">
    <reaction evidence="17">
        <text>a methylated nucleobase within DNA + 2-oxoglutarate + O2 = a nucleobase within DNA + formaldehyde + succinate + CO2</text>
        <dbReference type="Rhea" id="RHEA:30299"/>
        <dbReference type="Rhea" id="RHEA-COMP:12192"/>
        <dbReference type="Rhea" id="RHEA-COMP:12193"/>
        <dbReference type="ChEBI" id="CHEBI:15379"/>
        <dbReference type="ChEBI" id="CHEBI:16526"/>
        <dbReference type="ChEBI" id="CHEBI:16810"/>
        <dbReference type="ChEBI" id="CHEBI:16842"/>
        <dbReference type="ChEBI" id="CHEBI:30031"/>
        <dbReference type="ChEBI" id="CHEBI:32875"/>
        <dbReference type="ChEBI" id="CHEBI:64428"/>
        <dbReference type="EC" id="1.14.11.33"/>
    </reaction>
</comment>